<dbReference type="STRING" id="1072389.K1WLZ0"/>
<evidence type="ECO:0000313" key="2">
    <source>
        <dbReference type="EMBL" id="EKD18705.1"/>
    </source>
</evidence>
<feature type="compositionally biased region" description="Polar residues" evidence="1">
    <location>
        <begin position="77"/>
        <end position="89"/>
    </location>
</feature>
<feature type="compositionally biased region" description="Basic residues" evidence="1">
    <location>
        <begin position="421"/>
        <end position="433"/>
    </location>
</feature>
<feature type="compositionally biased region" description="Low complexity" evidence="1">
    <location>
        <begin position="286"/>
        <end position="298"/>
    </location>
</feature>
<feature type="region of interest" description="Disordered" evidence="1">
    <location>
        <begin position="400"/>
        <end position="488"/>
    </location>
</feature>
<reference evidence="2 3" key="1">
    <citation type="journal article" date="2012" name="BMC Genomics">
        <title>Sequencing the genome of Marssonina brunnea reveals fungus-poplar co-evolution.</title>
        <authorList>
            <person name="Zhu S."/>
            <person name="Cao Y.-Z."/>
            <person name="Jiang C."/>
            <person name="Tan B.-Y."/>
            <person name="Wang Z."/>
            <person name="Feng S."/>
            <person name="Zhang L."/>
            <person name="Su X.-H."/>
            <person name="Brejova B."/>
            <person name="Vinar T."/>
            <person name="Xu M."/>
            <person name="Wang M.-X."/>
            <person name="Zhang S.-G."/>
            <person name="Huang M.-R."/>
            <person name="Wu R."/>
            <person name="Zhou Y."/>
        </authorList>
    </citation>
    <scope>NUCLEOTIDE SEQUENCE [LARGE SCALE GENOMIC DNA]</scope>
    <source>
        <strain evidence="2 3">MB_m1</strain>
    </source>
</reference>
<dbReference type="HOGENOM" id="CLU_013199_0_0_1"/>
<feature type="region of interest" description="Disordered" evidence="1">
    <location>
        <begin position="177"/>
        <end position="221"/>
    </location>
</feature>
<feature type="region of interest" description="Disordered" evidence="1">
    <location>
        <begin position="39"/>
        <end position="109"/>
    </location>
</feature>
<feature type="compositionally biased region" description="Polar residues" evidence="1">
    <location>
        <begin position="400"/>
        <end position="412"/>
    </location>
</feature>
<dbReference type="Proteomes" id="UP000006753">
    <property type="component" value="Unassembled WGS sequence"/>
</dbReference>
<feature type="compositionally biased region" description="Polar residues" evidence="1">
    <location>
        <begin position="199"/>
        <end position="208"/>
    </location>
</feature>
<dbReference type="eggNOG" id="ENOG502SJ1Q">
    <property type="taxonomic scope" value="Eukaryota"/>
</dbReference>
<dbReference type="OrthoDB" id="5333304at2759"/>
<dbReference type="KEGG" id="mbe:MBM_02947"/>
<sequence>MAPAPANGAEALREILEYEKIVQFKDAVLAGTHPRIKIPAHLAGKQPINSLRNISSPNSTTPRPSLNPNPEPPARTTPGSRAEASSSFYDISPNKARAAGGAHIPSRSEINPILLEKSDDLIKAEMQLQRQRLEKGLRDQIEQQRMASRSLMQTSESLPNFDISEVLSKALAIVHPSTTTTTEAEPADPSGDATDDSFDNNTFYTSEHGTPGPPSPAQGENISAELQSHSALSLEQRELPVQVEDREVVMTGTSLSNDNITATQARPQMHSQNSTPNRHEQLLETGNSGPSSSSGEIVSSNAQGAVKVSMPQNILQEDNWAPSASREKNANPFSTQATTHDLLKQALDKVATSPLIRNHNLSPIAPQPARVSPLATARDPPILRQNAPVEEIQPFQVSALRNQQNGNSSTDNSSKDVKERKREKRKEKRKRKGKEAATTPESPYIKPEPRSPSPFTAVAPLPRPQKRQRQSGQFAPELNYDEPRHEHVGGDVEHRAAEEPFREARAPRTYERIPERYESEIRRPEPVYRRIEEDDFRPVAHSQYGRRPPASEYVALPHVYSESRPTASYAPVERRTVEPAFKEIDLTQPVIGGNELSERIYRASVRPGADRDRSRSPMYRERRSPMPMAPPRHPMRIIVDEFGRKYYEPVPALRQSIAPPTSYREASVIYERPPIRAVSSRVPAEYEREGVIYRASSPPLQRRVVTEPEYAIPAQPDYREYRQREYSIRPTLMGPPGPEYVQVRGRPITPVEDMRREYVQRAPSAYPEVRYEIPREYARVQSVRPEAPPREYAASVRPEARREMAPPQAQREYSVRPADAIPVPRRQILAEGERYYEQDLLRRPAEVAYIERPRAREGSVVVYADDVRREIYR</sequence>
<name>K1WLZ0_MARBU</name>
<proteinExistence type="predicted"/>
<accession>K1WLZ0</accession>
<feature type="compositionally biased region" description="Polar residues" evidence="1">
    <location>
        <begin position="254"/>
        <end position="276"/>
    </location>
</feature>
<feature type="region of interest" description="Disordered" evidence="1">
    <location>
        <begin position="254"/>
        <end position="298"/>
    </location>
</feature>
<feature type="region of interest" description="Disordered" evidence="1">
    <location>
        <begin position="789"/>
        <end position="817"/>
    </location>
</feature>
<dbReference type="InParanoid" id="K1WLZ0"/>
<dbReference type="EMBL" id="JH921432">
    <property type="protein sequence ID" value="EKD18705.1"/>
    <property type="molecule type" value="Genomic_DNA"/>
</dbReference>
<protein>
    <submittedName>
        <fullName evidence="2">Uncharacterized protein</fullName>
    </submittedName>
</protein>
<feature type="compositionally biased region" description="Polar residues" evidence="1">
    <location>
        <begin position="47"/>
        <end position="61"/>
    </location>
</feature>
<evidence type="ECO:0000256" key="1">
    <source>
        <dbReference type="SAM" id="MobiDB-lite"/>
    </source>
</evidence>
<keyword evidence="3" id="KW-1185">Reference proteome</keyword>
<evidence type="ECO:0000313" key="3">
    <source>
        <dbReference type="Proteomes" id="UP000006753"/>
    </source>
</evidence>
<organism evidence="2 3">
    <name type="scientific">Marssonina brunnea f. sp. multigermtubi (strain MB_m1)</name>
    <name type="common">Marssonina leaf spot fungus</name>
    <dbReference type="NCBI Taxonomy" id="1072389"/>
    <lineage>
        <taxon>Eukaryota</taxon>
        <taxon>Fungi</taxon>
        <taxon>Dikarya</taxon>
        <taxon>Ascomycota</taxon>
        <taxon>Pezizomycotina</taxon>
        <taxon>Leotiomycetes</taxon>
        <taxon>Helotiales</taxon>
        <taxon>Drepanopezizaceae</taxon>
        <taxon>Drepanopeziza</taxon>
    </lineage>
</organism>
<feature type="compositionally biased region" description="Pro residues" evidence="1">
    <location>
        <begin position="65"/>
        <end position="75"/>
    </location>
</feature>
<feature type="region of interest" description="Disordered" evidence="1">
    <location>
        <begin position="602"/>
        <end position="633"/>
    </location>
</feature>
<feature type="compositionally biased region" description="Basic and acidic residues" evidence="1">
    <location>
        <begin position="608"/>
        <end position="624"/>
    </location>
</feature>
<dbReference type="OMA" id="YVQEMPP"/>
<gene>
    <name evidence="2" type="ORF">MBM_02947</name>
</gene>
<dbReference type="AlphaFoldDB" id="K1WLZ0"/>